<protein>
    <recommendedName>
        <fullName evidence="2 9">DNA-directed RNA polymerase</fullName>
        <ecNumber evidence="2 9">2.7.7.6</ecNumber>
    </recommendedName>
</protein>
<evidence type="ECO:0000313" key="12">
    <source>
        <dbReference type="EMBL" id="KAL2329757.1"/>
    </source>
</evidence>
<dbReference type="GO" id="GO:0003899">
    <property type="term" value="F:DNA-directed RNA polymerase activity"/>
    <property type="evidence" value="ECO:0007669"/>
    <property type="project" value="UniProtKB-EC"/>
</dbReference>
<dbReference type="PROSITE" id="PS00489">
    <property type="entry name" value="RNA_POL_PHAGE_2"/>
    <property type="match status" value="1"/>
</dbReference>
<dbReference type="Pfam" id="PF00940">
    <property type="entry name" value="RNA_pol"/>
    <property type="match status" value="1"/>
</dbReference>
<feature type="domain" description="DNA-directed RNA polymerase N-terminal" evidence="11">
    <location>
        <begin position="178"/>
        <end position="503"/>
    </location>
</feature>
<keyword evidence="7 9" id="KW-0804">Transcription</keyword>
<dbReference type="SUPFAM" id="SSF56672">
    <property type="entry name" value="DNA/RNA polymerases"/>
    <property type="match status" value="1"/>
</dbReference>
<feature type="region of interest" description="Disordered" evidence="10">
    <location>
        <begin position="308"/>
        <end position="327"/>
    </location>
</feature>
<name>A0ABD1M1T9_9FABA</name>
<evidence type="ECO:0000256" key="5">
    <source>
        <dbReference type="ARBA" id="ARBA00022695"/>
    </source>
</evidence>
<dbReference type="InterPro" id="IPR037159">
    <property type="entry name" value="RNA_POL_N_sf"/>
</dbReference>
<comment type="similarity">
    <text evidence="1 9">Belongs to the phage and mitochondrial RNA polymerase family.</text>
</comment>
<keyword evidence="13" id="KW-1185">Reference proteome</keyword>
<dbReference type="EMBL" id="JBGMDY010000006">
    <property type="protein sequence ID" value="KAL2329757.1"/>
    <property type="molecule type" value="Genomic_DNA"/>
</dbReference>
<dbReference type="InterPro" id="IPR024075">
    <property type="entry name" value="DNA-dir_RNA_pol_helix_hairp_sf"/>
</dbReference>
<dbReference type="FunFam" id="1.10.287.280:FF:000001">
    <property type="entry name" value="DNA-directed RNA polymerase"/>
    <property type="match status" value="1"/>
</dbReference>
<dbReference type="Gene3D" id="1.10.287.260">
    <property type="match status" value="1"/>
</dbReference>
<dbReference type="PANTHER" id="PTHR10102:SF19">
    <property type="entry name" value="DNA-DIRECTED RNA POLYMERASE"/>
    <property type="match status" value="1"/>
</dbReference>
<evidence type="ECO:0000256" key="1">
    <source>
        <dbReference type="ARBA" id="ARBA00009493"/>
    </source>
</evidence>
<dbReference type="InterPro" id="IPR002092">
    <property type="entry name" value="DNA-dir_Rpol_phage-type"/>
</dbReference>
<evidence type="ECO:0000256" key="6">
    <source>
        <dbReference type="ARBA" id="ARBA00022946"/>
    </source>
</evidence>
<keyword evidence="6" id="KW-0809">Transit peptide</keyword>
<dbReference type="Gene3D" id="1.10.1320.10">
    <property type="entry name" value="DNA-directed RNA polymerase, N-terminal domain"/>
    <property type="match status" value="1"/>
</dbReference>
<keyword evidence="4 9" id="KW-0808">Transferase</keyword>
<dbReference type="SMART" id="SM01311">
    <property type="entry name" value="RPOL_N"/>
    <property type="match status" value="1"/>
</dbReference>
<evidence type="ECO:0000313" key="13">
    <source>
        <dbReference type="Proteomes" id="UP001603857"/>
    </source>
</evidence>
<accession>A0ABD1M1T9</accession>
<evidence type="ECO:0000256" key="8">
    <source>
        <dbReference type="ARBA" id="ARBA00048552"/>
    </source>
</evidence>
<dbReference type="EC" id="2.7.7.6" evidence="2 9"/>
<dbReference type="Pfam" id="PF14700">
    <property type="entry name" value="RPOL_N"/>
    <property type="match status" value="1"/>
</dbReference>
<dbReference type="InterPro" id="IPR046950">
    <property type="entry name" value="DNA-dir_Rpol_C_phage-type"/>
</dbReference>
<dbReference type="FunFam" id="1.10.287.260:FF:000001">
    <property type="entry name" value="DNA-directed RNA polymerase"/>
    <property type="match status" value="1"/>
</dbReference>
<dbReference type="GO" id="GO:0005737">
    <property type="term" value="C:cytoplasm"/>
    <property type="evidence" value="ECO:0007669"/>
    <property type="project" value="UniProtKB-ARBA"/>
</dbReference>
<evidence type="ECO:0000256" key="10">
    <source>
        <dbReference type="SAM" id="MobiDB-lite"/>
    </source>
</evidence>
<dbReference type="AlphaFoldDB" id="A0ABD1M1T9"/>
<evidence type="ECO:0000256" key="7">
    <source>
        <dbReference type="ARBA" id="ARBA00023163"/>
    </source>
</evidence>
<evidence type="ECO:0000256" key="4">
    <source>
        <dbReference type="ARBA" id="ARBA00022679"/>
    </source>
</evidence>
<comment type="caution">
    <text evidence="12">The sequence shown here is derived from an EMBL/GenBank/DDBJ whole genome shotgun (WGS) entry which is preliminary data.</text>
</comment>
<dbReference type="FunFam" id="1.10.1320.10:FF:000001">
    <property type="entry name" value="DNA-directed RNA polymerase"/>
    <property type="match status" value="1"/>
</dbReference>
<evidence type="ECO:0000256" key="2">
    <source>
        <dbReference type="ARBA" id="ARBA00012418"/>
    </source>
</evidence>
<dbReference type="Gene3D" id="1.10.287.280">
    <property type="match status" value="1"/>
</dbReference>
<organism evidence="12 13">
    <name type="scientific">Flemingia macrophylla</name>
    <dbReference type="NCBI Taxonomy" id="520843"/>
    <lineage>
        <taxon>Eukaryota</taxon>
        <taxon>Viridiplantae</taxon>
        <taxon>Streptophyta</taxon>
        <taxon>Embryophyta</taxon>
        <taxon>Tracheophyta</taxon>
        <taxon>Spermatophyta</taxon>
        <taxon>Magnoliopsida</taxon>
        <taxon>eudicotyledons</taxon>
        <taxon>Gunneridae</taxon>
        <taxon>Pentapetalae</taxon>
        <taxon>rosids</taxon>
        <taxon>fabids</taxon>
        <taxon>Fabales</taxon>
        <taxon>Fabaceae</taxon>
        <taxon>Papilionoideae</taxon>
        <taxon>50 kb inversion clade</taxon>
        <taxon>NPAAA clade</taxon>
        <taxon>indigoferoid/millettioid clade</taxon>
        <taxon>Phaseoleae</taxon>
        <taxon>Flemingia</taxon>
    </lineage>
</organism>
<evidence type="ECO:0000259" key="11">
    <source>
        <dbReference type="SMART" id="SM01311"/>
    </source>
</evidence>
<dbReference type="InterPro" id="IPR043502">
    <property type="entry name" value="DNA/RNA_pol_sf"/>
</dbReference>
<sequence length="1017" mass="115921">MFPPNSLSKGLDSLHYPLVSHSAISSNMWRHAAKQACRACCQTFHPPRLPSLSLFSPKTEAFPNLAKEHRLRHRELRFQFGIRGYSGVAEAVSSTDVEEDFAAVDEIQELLLQEMKKEEEEEGPLLASEGVPVDDGIRELLQGMKNEKKKRKKKVVVGHKWQNQGNDVGQTRYQELKRRQVKIETEVWEEAAKEYRELLMDMCEQKLAPNLPYMKSLFLGWFEPLRDAITKEQEMYNAGKNRTAYAEYFVQLPADKMAVIAMHKLMGLLMTGTEHATIGTARVVQAACGIGDAIENEVTIHKFLEKTRKRKTDRKNKQESEESAAAIKEEQKLRKKVMDLMKKQKLVAVRGLMKSHGETKPWGTVIKIKVGSRLIELLLQTAYIQPPSDQLLDDAPDIRPAFIHSFKTVTTKESIKSSRRYGIIQCDPLILKGLDRTAKNMVIPYMPMLVPPVNWTGYEKGGHLFLPSYVMRTHGVRQQREAIKRAPRKQLEPIFEALDTLGHTKWRVNKKVLSVVDRIWASGGRLADLVDRDDVPLPHEPDTDDEAKIKKWKWKVKSVQKENRERYSQRCDTELKLAVARKMKDEEGFYYPHNLDFRGRAYPMHPHLNHLGSDLCRGVLEFANGRPLGKTGLQWLKIHLANLYAGGVDKLSLEGRLTFTENHFEDIFDSADKPLEGRRWWLKAEDPLQCLAVCITLTEALRSSSPETFISHIPVHQDGSCNGLQHYAALGRDKLGAVAVNLVAGEKPADVYSGIAARVSNIMRRDSQKDPAIFPDALHARALVNQVDRKLVKQTVMTSVYGVTYIGAREQIKRRLKERNAISDDTEIFGASCYAAKVTLTALEEMFQGARGIMHWLGDCAKIIASENQPVRWTTPLGLPVVQPYRKLGRHIIKTSLQMLTLQRETDKVMVKRQRTAFPPNFVHSLDGSHMMMTAVACKREGLNFAGVHDSYWTHACDVDKMNRILREKFVELYETPVLENLLESFQRSFPSLSFPPLPERGDFDLREVLESPYFFN</sequence>
<keyword evidence="5 9" id="KW-0548">Nucleotidyltransferase</keyword>
<evidence type="ECO:0000256" key="9">
    <source>
        <dbReference type="RuleBase" id="RU003805"/>
    </source>
</evidence>
<proteinExistence type="inferred from homology"/>
<keyword evidence="3 9" id="KW-0240">DNA-directed RNA polymerase</keyword>
<reference evidence="12 13" key="1">
    <citation type="submission" date="2024-08" db="EMBL/GenBank/DDBJ databases">
        <title>Insights into the chromosomal genome structure of Flemingia macrophylla.</title>
        <authorList>
            <person name="Ding Y."/>
            <person name="Zhao Y."/>
            <person name="Bi W."/>
            <person name="Wu M."/>
            <person name="Zhao G."/>
            <person name="Gong Y."/>
            <person name="Li W."/>
            <person name="Zhang P."/>
        </authorList>
    </citation>
    <scope>NUCLEOTIDE SEQUENCE [LARGE SCALE GENOMIC DNA]</scope>
    <source>
        <strain evidence="12">DYQJB</strain>
        <tissue evidence="12">Leaf</tissue>
    </source>
</reference>
<dbReference type="FunFam" id="1.10.150.20:FF:000027">
    <property type="entry name" value="DNA-directed RNA polymerase"/>
    <property type="match status" value="1"/>
</dbReference>
<comment type="catalytic activity">
    <reaction evidence="8 9">
        <text>RNA(n) + a ribonucleoside 5'-triphosphate = RNA(n+1) + diphosphate</text>
        <dbReference type="Rhea" id="RHEA:21248"/>
        <dbReference type="Rhea" id="RHEA-COMP:14527"/>
        <dbReference type="Rhea" id="RHEA-COMP:17342"/>
        <dbReference type="ChEBI" id="CHEBI:33019"/>
        <dbReference type="ChEBI" id="CHEBI:61557"/>
        <dbReference type="ChEBI" id="CHEBI:140395"/>
        <dbReference type="EC" id="2.7.7.6"/>
    </reaction>
</comment>
<dbReference type="Proteomes" id="UP001603857">
    <property type="component" value="Unassembled WGS sequence"/>
</dbReference>
<comment type="function">
    <text evidence="9">DNA-dependent RNA polymerase catalyzes the transcription of DNA into RNA using the four ribonucleoside triphosphates as substrates.</text>
</comment>
<dbReference type="GO" id="GO:0000428">
    <property type="term" value="C:DNA-directed RNA polymerase complex"/>
    <property type="evidence" value="ECO:0007669"/>
    <property type="project" value="UniProtKB-KW"/>
</dbReference>
<gene>
    <name evidence="12" type="ORF">Fmac_017338</name>
</gene>
<dbReference type="PANTHER" id="PTHR10102">
    <property type="entry name" value="DNA-DIRECTED RNA POLYMERASE, MITOCHONDRIAL"/>
    <property type="match status" value="1"/>
</dbReference>
<dbReference type="InterPro" id="IPR029262">
    <property type="entry name" value="RPOL_N"/>
</dbReference>
<dbReference type="PROSITE" id="PS00900">
    <property type="entry name" value="RNA_POL_PHAGE_1"/>
    <property type="match status" value="1"/>
</dbReference>
<evidence type="ECO:0000256" key="3">
    <source>
        <dbReference type="ARBA" id="ARBA00022478"/>
    </source>
</evidence>
<dbReference type="Gene3D" id="1.10.150.20">
    <property type="entry name" value="5' to 3' exonuclease, C-terminal subdomain"/>
    <property type="match status" value="1"/>
</dbReference>